<dbReference type="GO" id="GO:0051536">
    <property type="term" value="F:iron-sulfur cluster binding"/>
    <property type="evidence" value="ECO:0007669"/>
    <property type="project" value="UniProtKB-KW"/>
</dbReference>
<dbReference type="EMBL" id="WSRR01000019">
    <property type="protein sequence ID" value="MVX61364.1"/>
    <property type="molecule type" value="Genomic_DNA"/>
</dbReference>
<keyword evidence="2" id="KW-0479">Metal-binding</keyword>
<dbReference type="AlphaFoldDB" id="A0A6N8JQG5"/>
<evidence type="ECO:0000256" key="2">
    <source>
        <dbReference type="ARBA" id="ARBA00022723"/>
    </source>
</evidence>
<feature type="domain" description="Radical SAM core" evidence="6">
    <location>
        <begin position="93"/>
        <end position="306"/>
    </location>
</feature>
<keyword evidence="1" id="KW-0949">S-adenosyl-L-methionine</keyword>
<dbReference type="InterPro" id="IPR007197">
    <property type="entry name" value="rSAM"/>
</dbReference>
<dbReference type="SFLD" id="SFLDG01386">
    <property type="entry name" value="main_SPASM_domain-containing"/>
    <property type="match status" value="1"/>
</dbReference>
<keyword evidence="4" id="KW-0411">Iron-sulfur</keyword>
<accession>A0A6N8JQG5</accession>
<dbReference type="OrthoDB" id="9782387at2"/>
<feature type="region of interest" description="Disordered" evidence="5">
    <location>
        <begin position="66"/>
        <end position="91"/>
    </location>
</feature>
<organism evidence="7 8">
    <name type="scientific">Adlercreutzia mucosicola</name>
    <dbReference type="NCBI Taxonomy" id="580026"/>
    <lineage>
        <taxon>Bacteria</taxon>
        <taxon>Bacillati</taxon>
        <taxon>Actinomycetota</taxon>
        <taxon>Coriobacteriia</taxon>
        <taxon>Eggerthellales</taxon>
        <taxon>Eggerthellaceae</taxon>
        <taxon>Adlercreutzia</taxon>
    </lineage>
</organism>
<keyword evidence="8" id="KW-1185">Reference proteome</keyword>
<evidence type="ECO:0000256" key="1">
    <source>
        <dbReference type="ARBA" id="ARBA00022691"/>
    </source>
</evidence>
<keyword evidence="3" id="KW-0408">Iron</keyword>
<proteinExistence type="predicted"/>
<dbReference type="SFLD" id="SFLDS00029">
    <property type="entry name" value="Radical_SAM"/>
    <property type="match status" value="1"/>
</dbReference>
<sequence>MRFGGHVVQHRPFGVPMIGNTENGYAIGLTEEGARLCARMFSEDVPDEEIVAVSADLLVHLRRGAFGEGDGPGGPKAASTEGDDDGAAGEPMGGGVRAAYLHVTHHCNLRCAGCYSVVEERNGRPDLSLDALRDIVGRLAAAGVQRLVISGGEPFLRDDLAEVARAAKEAGIGFVDLLTNGTVVTDEALAALAPWVDRVAVSFDGIARDAEALVRGTGRFDTLVDAVHRIQAAGIPAHIIPTLHGKNAGDARAYCDLADKWGTTLNFSLLSAPASDPALAGLLPDEQAQRQLARTLFDLGRERPVAVADTPVNTGVTTTVGCGAGCDLVSVSAEGDVYPCHMLHDPAFKIGSLLEDGSCLTRRRPPADCVDELDACASCEIRYLCGGGCRARAFFATGDARVRDPYCALMKTYYQLLFQALLDSQPSERR</sequence>
<dbReference type="GO" id="GO:0003824">
    <property type="term" value="F:catalytic activity"/>
    <property type="evidence" value="ECO:0007669"/>
    <property type="project" value="InterPro"/>
</dbReference>
<dbReference type="SFLD" id="SFLDG01067">
    <property type="entry name" value="SPASM/twitch_domain_containing"/>
    <property type="match status" value="1"/>
</dbReference>
<evidence type="ECO:0000256" key="3">
    <source>
        <dbReference type="ARBA" id="ARBA00023004"/>
    </source>
</evidence>
<dbReference type="Proteomes" id="UP000463388">
    <property type="component" value="Unassembled WGS sequence"/>
</dbReference>
<dbReference type="SUPFAM" id="SSF102114">
    <property type="entry name" value="Radical SAM enzymes"/>
    <property type="match status" value="1"/>
</dbReference>
<protein>
    <submittedName>
        <fullName evidence="7">Radical SAM protein</fullName>
    </submittedName>
</protein>
<dbReference type="InterPro" id="IPR050377">
    <property type="entry name" value="Radical_SAM_PqqE_MftC-like"/>
</dbReference>
<dbReference type="PANTHER" id="PTHR11228">
    <property type="entry name" value="RADICAL SAM DOMAIN PROTEIN"/>
    <property type="match status" value="1"/>
</dbReference>
<dbReference type="Gene3D" id="3.20.20.70">
    <property type="entry name" value="Aldolase class I"/>
    <property type="match status" value="1"/>
</dbReference>
<comment type="caution">
    <text evidence="7">The sequence shown here is derived from an EMBL/GenBank/DDBJ whole genome shotgun (WGS) entry which is preliminary data.</text>
</comment>
<dbReference type="InterPro" id="IPR023885">
    <property type="entry name" value="4Fe4S-binding_SPASM_dom"/>
</dbReference>
<dbReference type="PANTHER" id="PTHR11228:SF7">
    <property type="entry name" value="PQQA PEPTIDE CYCLASE"/>
    <property type="match status" value="1"/>
</dbReference>
<reference evidence="7 8" key="1">
    <citation type="submission" date="2019-12" db="EMBL/GenBank/DDBJ databases">
        <title>Microbes associate with the intestines of laboratory mice.</title>
        <authorList>
            <person name="Navarre W."/>
            <person name="Wong E."/>
        </authorList>
    </citation>
    <scope>NUCLEOTIDE SEQUENCE [LARGE SCALE GENOMIC DNA]</scope>
    <source>
        <strain evidence="7 8">NM66_B29</strain>
    </source>
</reference>
<dbReference type="InterPro" id="IPR058240">
    <property type="entry name" value="rSAM_sf"/>
</dbReference>
<dbReference type="GO" id="GO:0046872">
    <property type="term" value="F:metal ion binding"/>
    <property type="evidence" value="ECO:0007669"/>
    <property type="project" value="UniProtKB-KW"/>
</dbReference>
<evidence type="ECO:0000313" key="8">
    <source>
        <dbReference type="Proteomes" id="UP000463388"/>
    </source>
</evidence>
<evidence type="ECO:0000256" key="5">
    <source>
        <dbReference type="SAM" id="MobiDB-lite"/>
    </source>
</evidence>
<name>A0A6N8JQG5_9ACTN</name>
<dbReference type="Pfam" id="PF04055">
    <property type="entry name" value="Radical_SAM"/>
    <property type="match status" value="1"/>
</dbReference>
<dbReference type="CDD" id="cd01335">
    <property type="entry name" value="Radical_SAM"/>
    <property type="match status" value="1"/>
</dbReference>
<dbReference type="RefSeq" id="WP_160346501.1">
    <property type="nucleotide sequence ID" value="NZ_WSRR01000019.1"/>
</dbReference>
<gene>
    <name evidence="7" type="ORF">GKZ27_07845</name>
</gene>
<evidence type="ECO:0000259" key="6">
    <source>
        <dbReference type="PROSITE" id="PS51918"/>
    </source>
</evidence>
<evidence type="ECO:0000256" key="4">
    <source>
        <dbReference type="ARBA" id="ARBA00023014"/>
    </source>
</evidence>
<evidence type="ECO:0000313" key="7">
    <source>
        <dbReference type="EMBL" id="MVX61364.1"/>
    </source>
</evidence>
<dbReference type="InterPro" id="IPR013785">
    <property type="entry name" value="Aldolase_TIM"/>
</dbReference>
<dbReference type="PROSITE" id="PS51918">
    <property type="entry name" value="RADICAL_SAM"/>
    <property type="match status" value="1"/>
</dbReference>
<dbReference type="InterPro" id="IPR006638">
    <property type="entry name" value="Elp3/MiaA/NifB-like_rSAM"/>
</dbReference>
<dbReference type="NCBIfam" id="TIGR04085">
    <property type="entry name" value="rSAM_more_4Fe4S"/>
    <property type="match status" value="1"/>
</dbReference>
<dbReference type="SMART" id="SM00729">
    <property type="entry name" value="Elp3"/>
    <property type="match status" value="1"/>
</dbReference>